<organism evidence="5 6">
    <name type="scientific">Cytospora paraplurivora</name>
    <dbReference type="NCBI Taxonomy" id="2898453"/>
    <lineage>
        <taxon>Eukaryota</taxon>
        <taxon>Fungi</taxon>
        <taxon>Dikarya</taxon>
        <taxon>Ascomycota</taxon>
        <taxon>Pezizomycotina</taxon>
        <taxon>Sordariomycetes</taxon>
        <taxon>Sordariomycetidae</taxon>
        <taxon>Diaporthales</taxon>
        <taxon>Cytosporaceae</taxon>
        <taxon>Cytospora</taxon>
    </lineage>
</organism>
<evidence type="ECO:0000259" key="4">
    <source>
        <dbReference type="PROSITE" id="PS52019"/>
    </source>
</evidence>
<dbReference type="EMBL" id="JAJSPL020000035">
    <property type="protein sequence ID" value="KAK7736122.1"/>
    <property type="molecule type" value="Genomic_DNA"/>
</dbReference>
<accession>A0AAN9U138</accession>
<dbReference type="AlphaFoldDB" id="A0AAN9U138"/>
<dbReference type="GO" id="GO:0006633">
    <property type="term" value="P:fatty acid biosynthetic process"/>
    <property type="evidence" value="ECO:0007669"/>
    <property type="project" value="TreeGrafter"/>
</dbReference>
<reference evidence="5 6" key="1">
    <citation type="journal article" date="2023" name="PLoS ONE">
        <title>Cytospora paraplurivora sp. nov. isolated from orchards with fruit tree decline syndrome in Ontario, Canada.</title>
        <authorList>
            <person name="Ilyukhin E."/>
            <person name="Nguyen H.D.T."/>
            <person name="Castle A.J."/>
            <person name="Ellouze W."/>
        </authorList>
    </citation>
    <scope>NUCLEOTIDE SEQUENCE [LARGE SCALE GENOMIC DNA]</scope>
    <source>
        <strain evidence="5 6">FDS-564</strain>
    </source>
</reference>
<evidence type="ECO:0000256" key="3">
    <source>
        <dbReference type="PROSITE-ProRule" id="PRU01363"/>
    </source>
</evidence>
<evidence type="ECO:0000313" key="6">
    <source>
        <dbReference type="Proteomes" id="UP001320245"/>
    </source>
</evidence>
<dbReference type="InterPro" id="IPR020807">
    <property type="entry name" value="PKS_DH"/>
</dbReference>
<keyword evidence="6" id="KW-1185">Reference proteome</keyword>
<feature type="domain" description="PKS/mFAS DH" evidence="4">
    <location>
        <begin position="37"/>
        <end position="248"/>
    </location>
</feature>
<dbReference type="PANTHER" id="PTHR43775">
    <property type="entry name" value="FATTY ACID SYNTHASE"/>
    <property type="match status" value="1"/>
</dbReference>
<dbReference type="InterPro" id="IPR049552">
    <property type="entry name" value="PKS_DH_N"/>
</dbReference>
<dbReference type="InterPro" id="IPR049900">
    <property type="entry name" value="PKS_mFAS_DH"/>
</dbReference>
<evidence type="ECO:0000313" key="5">
    <source>
        <dbReference type="EMBL" id="KAK7736122.1"/>
    </source>
</evidence>
<evidence type="ECO:0000256" key="1">
    <source>
        <dbReference type="ARBA" id="ARBA00022450"/>
    </source>
</evidence>
<gene>
    <name evidence="5" type="ORF">SLS53_007149</name>
</gene>
<dbReference type="InterPro" id="IPR050091">
    <property type="entry name" value="PKS_NRPS_Biosynth_Enz"/>
</dbReference>
<keyword evidence="2" id="KW-0597">Phosphoprotein</keyword>
<dbReference type="Pfam" id="PF21089">
    <property type="entry name" value="PKS_DH_N"/>
    <property type="match status" value="1"/>
</dbReference>
<comment type="caution">
    <text evidence="5">The sequence shown here is derived from an EMBL/GenBank/DDBJ whole genome shotgun (WGS) entry which is preliminary data.</text>
</comment>
<feature type="region of interest" description="C-terminal hotdog fold" evidence="3">
    <location>
        <begin position="191"/>
        <end position="248"/>
    </location>
</feature>
<protein>
    <recommendedName>
        <fullName evidence="4">PKS/mFAS DH domain-containing protein</fullName>
    </recommendedName>
</protein>
<name>A0AAN9U138_9PEZI</name>
<comment type="caution">
    <text evidence="3">Lacks conserved residue(s) required for the propagation of feature annotation.</text>
</comment>
<dbReference type="Gene3D" id="3.10.129.110">
    <property type="entry name" value="Polyketide synthase dehydratase"/>
    <property type="match status" value="1"/>
</dbReference>
<sequence length="248" mass="28267">MESVAPNLPPYPWARDKLYRYEPRSSRLERLQISPRTDLLGLPLDHQNLFEQRWRNFLRARVRPWIKDHSIPGVMIYPGVGMLVSVIEAAHELCRQQDIGLLGIELVDVHSIPVDGAVETLLRIRVPQGREDRPRVYKFASTVSDKPWIENYVGSFYIVLDSIAGLLDEDSILLDWKARLEMLADIKSRTSTKVGIPKLYNELRRTSMKWGDSFRNLASITAAIDGSGCYASVRFRTVSSGSLLLPNF</sequence>
<feature type="region of interest" description="N-terminal hotdog fold" evidence="3">
    <location>
        <begin position="37"/>
        <end position="163"/>
    </location>
</feature>
<dbReference type="Proteomes" id="UP001320245">
    <property type="component" value="Unassembled WGS sequence"/>
</dbReference>
<dbReference type="PANTHER" id="PTHR43775:SF29">
    <property type="entry name" value="ASPERFURANONE POLYKETIDE SYNTHASE AFOG-RELATED"/>
    <property type="match status" value="1"/>
</dbReference>
<keyword evidence="1" id="KW-0596">Phosphopantetheine</keyword>
<dbReference type="SMART" id="SM00826">
    <property type="entry name" value="PKS_DH"/>
    <property type="match status" value="1"/>
</dbReference>
<dbReference type="GO" id="GO:0004312">
    <property type="term" value="F:fatty acid synthase activity"/>
    <property type="evidence" value="ECO:0007669"/>
    <property type="project" value="TreeGrafter"/>
</dbReference>
<dbReference type="InterPro" id="IPR042104">
    <property type="entry name" value="PKS_dehydratase_sf"/>
</dbReference>
<proteinExistence type="predicted"/>
<dbReference type="PROSITE" id="PS52019">
    <property type="entry name" value="PKS_MFAS_DH"/>
    <property type="match status" value="1"/>
</dbReference>
<evidence type="ECO:0000256" key="2">
    <source>
        <dbReference type="ARBA" id="ARBA00022553"/>
    </source>
</evidence>
<dbReference type="GO" id="GO:0044550">
    <property type="term" value="P:secondary metabolite biosynthetic process"/>
    <property type="evidence" value="ECO:0007669"/>
    <property type="project" value="TreeGrafter"/>
</dbReference>